<protein>
    <submittedName>
        <fullName evidence="2">Uncharacterized protein</fullName>
    </submittedName>
</protein>
<name>A0A553NUC9_TIGCA</name>
<feature type="region of interest" description="Disordered" evidence="1">
    <location>
        <begin position="39"/>
        <end position="60"/>
    </location>
</feature>
<evidence type="ECO:0000256" key="1">
    <source>
        <dbReference type="SAM" id="MobiDB-lite"/>
    </source>
</evidence>
<accession>A0A553NUC9</accession>
<comment type="caution">
    <text evidence="2">The sequence shown here is derived from an EMBL/GenBank/DDBJ whole genome shotgun (WGS) entry which is preliminary data.</text>
</comment>
<keyword evidence="3" id="KW-1185">Reference proteome</keyword>
<proteinExistence type="predicted"/>
<dbReference type="AlphaFoldDB" id="A0A553NUC9"/>
<dbReference type="EMBL" id="VCGU01000010">
    <property type="protein sequence ID" value="TRY69037.1"/>
    <property type="molecule type" value="Genomic_DNA"/>
</dbReference>
<reference evidence="2 3" key="1">
    <citation type="journal article" date="2018" name="Nat. Ecol. Evol.">
        <title>Genomic signatures of mitonuclear coevolution across populations of Tigriopus californicus.</title>
        <authorList>
            <person name="Barreto F.S."/>
            <person name="Watson E.T."/>
            <person name="Lima T.G."/>
            <person name="Willett C.S."/>
            <person name="Edmands S."/>
            <person name="Li W."/>
            <person name="Burton R.S."/>
        </authorList>
    </citation>
    <scope>NUCLEOTIDE SEQUENCE [LARGE SCALE GENOMIC DNA]</scope>
    <source>
        <strain evidence="2 3">San Diego</strain>
    </source>
</reference>
<gene>
    <name evidence="2" type="ORF">TCAL_16485</name>
</gene>
<organism evidence="2 3">
    <name type="scientific">Tigriopus californicus</name>
    <name type="common">Marine copepod</name>
    <dbReference type="NCBI Taxonomy" id="6832"/>
    <lineage>
        <taxon>Eukaryota</taxon>
        <taxon>Metazoa</taxon>
        <taxon>Ecdysozoa</taxon>
        <taxon>Arthropoda</taxon>
        <taxon>Crustacea</taxon>
        <taxon>Multicrustacea</taxon>
        <taxon>Hexanauplia</taxon>
        <taxon>Copepoda</taxon>
        <taxon>Harpacticoida</taxon>
        <taxon>Harpacticidae</taxon>
        <taxon>Tigriopus</taxon>
    </lineage>
</organism>
<sequence length="60" mass="6822">MEHQHELADIGGSNMLVMVAGKNISTLVTSVIERRLSNNHYSNNANNKPYTSLSMDYYYQ</sequence>
<evidence type="ECO:0000313" key="3">
    <source>
        <dbReference type="Proteomes" id="UP000318571"/>
    </source>
</evidence>
<dbReference type="Proteomes" id="UP000318571">
    <property type="component" value="Chromosome 1"/>
</dbReference>
<evidence type="ECO:0000313" key="2">
    <source>
        <dbReference type="EMBL" id="TRY69037.1"/>
    </source>
</evidence>